<feature type="transmembrane region" description="Helical" evidence="7">
    <location>
        <begin position="280"/>
        <end position="299"/>
    </location>
</feature>
<keyword evidence="6 7" id="KW-0472">Membrane</keyword>
<dbReference type="GO" id="GO:0005886">
    <property type="term" value="C:plasma membrane"/>
    <property type="evidence" value="ECO:0007669"/>
    <property type="project" value="UniProtKB-SubCell"/>
</dbReference>
<organism evidence="8 9">
    <name type="scientific">Branchiostoma floridae</name>
    <name type="common">Florida lancelet</name>
    <name type="synonym">Amphioxus</name>
    <dbReference type="NCBI Taxonomy" id="7739"/>
    <lineage>
        <taxon>Eukaryota</taxon>
        <taxon>Metazoa</taxon>
        <taxon>Chordata</taxon>
        <taxon>Cephalochordata</taxon>
        <taxon>Leptocardii</taxon>
        <taxon>Amphioxiformes</taxon>
        <taxon>Branchiostomatidae</taxon>
        <taxon>Branchiostoma</taxon>
    </lineage>
</organism>
<dbReference type="Pfam" id="PF09815">
    <property type="entry name" value="XK-related"/>
    <property type="match status" value="1"/>
</dbReference>
<feature type="transmembrane region" description="Helical" evidence="7">
    <location>
        <begin position="103"/>
        <end position="125"/>
    </location>
</feature>
<dbReference type="PANTHER" id="PTHR16024">
    <property type="entry name" value="XK-RELATED PROTEIN"/>
    <property type="match status" value="1"/>
</dbReference>
<feature type="transmembrane region" description="Helical" evidence="7">
    <location>
        <begin position="333"/>
        <end position="350"/>
    </location>
</feature>
<sequence>MDQHDCTTSVRNCLQRAWNWIRGPVIQIIRLGISVALYIADLVTDIMLALQYHNSGDYVWFCLTMAFVIAPTIIVNIVSAVMFRNFNHRDNTLNVRLGFRIQYLTHFLQLGMFLQYINLFCLLWRGQGLGDHVEFGVSDLEMLEAILESIPQLCIQIHIAITDEQVSHMSWLKVFSMVISLLAAVKAVVMFWYFGNKKTHENKRFTKCTCDSKTQVWIKSIHFTLWKVVELFVRVVAIGMCTSGFQHQAEYIIYFVCYNLLHWLILTIIYTYLETDTVSFNGIFLGCLHMFMGLFSMTLSLRYSITFWVNTMLTLAGNITMVTLWYNLREGQYVKITLVLMLIGLASWSLRRQDTNV</sequence>
<gene>
    <name evidence="9" type="primary">LOC118425352</name>
</gene>
<dbReference type="GO" id="GO:0016020">
    <property type="term" value="C:membrane"/>
    <property type="evidence" value="ECO:0000318"/>
    <property type="project" value="GO_Central"/>
</dbReference>
<evidence type="ECO:0000256" key="7">
    <source>
        <dbReference type="RuleBase" id="RU910716"/>
    </source>
</evidence>
<evidence type="ECO:0000256" key="4">
    <source>
        <dbReference type="ARBA" id="ARBA00022692"/>
    </source>
</evidence>
<accession>A0A9J7LWY4</accession>
<dbReference type="Proteomes" id="UP000001554">
    <property type="component" value="Chromosome 11"/>
</dbReference>
<proteinExistence type="inferred from homology"/>
<feature type="transmembrane region" description="Helical" evidence="7">
    <location>
        <begin position="28"/>
        <end position="52"/>
    </location>
</feature>
<reference evidence="9" key="2">
    <citation type="submission" date="2025-08" db="UniProtKB">
        <authorList>
            <consortium name="RefSeq"/>
        </authorList>
    </citation>
    <scope>IDENTIFICATION</scope>
    <source>
        <strain evidence="9">S238N-H82</strain>
        <tissue evidence="9">Testes</tissue>
    </source>
</reference>
<dbReference type="GeneID" id="118425352"/>
<feature type="transmembrane region" description="Helical" evidence="7">
    <location>
        <begin position="225"/>
        <end position="245"/>
    </location>
</feature>
<dbReference type="KEGG" id="bfo:118425352"/>
<dbReference type="OrthoDB" id="8190653at2759"/>
<feature type="transmembrane region" description="Helical" evidence="7">
    <location>
        <begin position="174"/>
        <end position="194"/>
    </location>
</feature>
<comment type="subcellular location">
    <subcellularLocation>
        <location evidence="1">Cell membrane</location>
        <topology evidence="1">Multi-pass membrane protein</topology>
    </subcellularLocation>
    <subcellularLocation>
        <location evidence="7">Membrane</location>
        <topology evidence="7">Multi-pass membrane protein</topology>
    </subcellularLocation>
</comment>
<keyword evidence="4 7" id="KW-0812">Transmembrane</keyword>
<evidence type="ECO:0000256" key="1">
    <source>
        <dbReference type="ARBA" id="ARBA00004651"/>
    </source>
</evidence>
<reference evidence="8" key="1">
    <citation type="journal article" date="2020" name="Nat. Ecol. Evol.">
        <title>Deeply conserved synteny resolves early events in vertebrate evolution.</title>
        <authorList>
            <person name="Simakov O."/>
            <person name="Marletaz F."/>
            <person name="Yue J.X."/>
            <person name="O'Connell B."/>
            <person name="Jenkins J."/>
            <person name="Brandt A."/>
            <person name="Calef R."/>
            <person name="Tung C.H."/>
            <person name="Huang T.K."/>
            <person name="Schmutz J."/>
            <person name="Satoh N."/>
            <person name="Yu J.K."/>
            <person name="Putnam N.H."/>
            <person name="Green R.E."/>
            <person name="Rokhsar D.S."/>
        </authorList>
    </citation>
    <scope>NUCLEOTIDE SEQUENCE [LARGE SCALE GENOMIC DNA]</scope>
    <source>
        <strain evidence="8">S238N-H82</strain>
    </source>
</reference>
<comment type="similarity">
    <text evidence="2 7">Belongs to the XK family.</text>
</comment>
<dbReference type="RefSeq" id="XP_035690054.1">
    <property type="nucleotide sequence ID" value="XM_035834161.1"/>
</dbReference>
<evidence type="ECO:0000313" key="9">
    <source>
        <dbReference type="RefSeq" id="XP_035690054.1"/>
    </source>
</evidence>
<dbReference type="InterPro" id="IPR050895">
    <property type="entry name" value="XK-related_scramblase"/>
</dbReference>
<dbReference type="PANTHER" id="PTHR16024:SF28">
    <property type="entry name" value="XK-RELATED PROTEIN"/>
    <property type="match status" value="1"/>
</dbReference>
<keyword evidence="8" id="KW-1185">Reference proteome</keyword>
<dbReference type="InterPro" id="IPR018629">
    <property type="entry name" value="XK-rel"/>
</dbReference>
<keyword evidence="5 7" id="KW-1133">Transmembrane helix</keyword>
<evidence type="ECO:0000256" key="6">
    <source>
        <dbReference type="ARBA" id="ARBA00023136"/>
    </source>
</evidence>
<name>A0A9J7LWY4_BRAFL</name>
<evidence type="ECO:0000256" key="3">
    <source>
        <dbReference type="ARBA" id="ARBA00022475"/>
    </source>
</evidence>
<evidence type="ECO:0000256" key="5">
    <source>
        <dbReference type="ARBA" id="ARBA00022989"/>
    </source>
</evidence>
<feature type="transmembrane region" description="Helical" evidence="7">
    <location>
        <begin position="251"/>
        <end position="273"/>
    </location>
</feature>
<dbReference type="AlphaFoldDB" id="A0A9J7LWY4"/>
<feature type="transmembrane region" description="Helical" evidence="7">
    <location>
        <begin position="58"/>
        <end position="83"/>
    </location>
</feature>
<feature type="transmembrane region" description="Helical" evidence="7">
    <location>
        <begin position="305"/>
        <end position="326"/>
    </location>
</feature>
<evidence type="ECO:0000313" key="8">
    <source>
        <dbReference type="Proteomes" id="UP000001554"/>
    </source>
</evidence>
<keyword evidence="3" id="KW-1003">Cell membrane</keyword>
<protein>
    <recommendedName>
        <fullName evidence="7">XK-related protein</fullName>
    </recommendedName>
</protein>
<evidence type="ECO:0000256" key="2">
    <source>
        <dbReference type="ARBA" id="ARBA00008789"/>
    </source>
</evidence>